<name>A0A3D9ZLC9_9ACTN</name>
<proteinExistence type="predicted"/>
<comment type="caution">
    <text evidence="1">The sequence shown here is derived from an EMBL/GenBank/DDBJ whole genome shotgun (WGS) entry which is preliminary data.</text>
</comment>
<dbReference type="EMBL" id="QUMQ01000001">
    <property type="protein sequence ID" value="REF97659.1"/>
    <property type="molecule type" value="Genomic_DNA"/>
</dbReference>
<reference evidence="1 2" key="1">
    <citation type="submission" date="2018-08" db="EMBL/GenBank/DDBJ databases">
        <title>Sequencing the genomes of 1000 actinobacteria strains.</title>
        <authorList>
            <person name="Klenk H.-P."/>
        </authorList>
    </citation>
    <scope>NUCLEOTIDE SEQUENCE [LARGE SCALE GENOMIC DNA]</scope>
    <source>
        <strain evidence="1 2">DSM 44099</strain>
    </source>
</reference>
<keyword evidence="2" id="KW-1185">Reference proteome</keyword>
<dbReference type="AlphaFoldDB" id="A0A3D9ZLC9"/>
<protein>
    <recommendedName>
        <fullName evidence="3">Prevent-host-death family protein</fullName>
    </recommendedName>
</protein>
<sequence length="147" mass="16090">MQWSELQRDPRSVAALADSGDVRLRRRDGVPLLLMREDRMTAASEGALAAARTLRNVLTHLSAEQAAEALSDEFPWLALLPTPDLPLFVRDFVKAAQISAELGQWGVLAQTLREWKATAAVYADPALARDLTRPLTDDHGPVPGPEV</sequence>
<evidence type="ECO:0008006" key="3">
    <source>
        <dbReference type="Google" id="ProtNLM"/>
    </source>
</evidence>
<evidence type="ECO:0000313" key="2">
    <source>
        <dbReference type="Proteomes" id="UP000256913"/>
    </source>
</evidence>
<dbReference type="Proteomes" id="UP000256913">
    <property type="component" value="Unassembled WGS sequence"/>
</dbReference>
<accession>A0A3D9ZLC9</accession>
<gene>
    <name evidence="1" type="ORF">DFJ67_3663</name>
</gene>
<organism evidence="1 2">
    <name type="scientific">Asanoa ferruginea</name>
    <dbReference type="NCBI Taxonomy" id="53367"/>
    <lineage>
        <taxon>Bacteria</taxon>
        <taxon>Bacillati</taxon>
        <taxon>Actinomycetota</taxon>
        <taxon>Actinomycetes</taxon>
        <taxon>Micromonosporales</taxon>
        <taxon>Micromonosporaceae</taxon>
        <taxon>Asanoa</taxon>
    </lineage>
</organism>
<evidence type="ECO:0000313" key="1">
    <source>
        <dbReference type="EMBL" id="REF97659.1"/>
    </source>
</evidence>